<dbReference type="InterPro" id="IPR018062">
    <property type="entry name" value="HTH_AraC-typ_CS"/>
</dbReference>
<dbReference type="PRINTS" id="PR00032">
    <property type="entry name" value="HTHARAC"/>
</dbReference>
<dbReference type="PROSITE" id="PS00041">
    <property type="entry name" value="HTH_ARAC_FAMILY_1"/>
    <property type="match status" value="1"/>
</dbReference>
<keyword evidence="6" id="KW-1185">Reference proteome</keyword>
<dbReference type="Gene3D" id="1.10.10.60">
    <property type="entry name" value="Homeodomain-like"/>
    <property type="match status" value="2"/>
</dbReference>
<name>A0ABW0QZE7_9BACL</name>
<gene>
    <name evidence="5" type="ORF">ACFPQ4_09205</name>
</gene>
<feature type="domain" description="HTH araC/xylS-type" evidence="4">
    <location>
        <begin position="190"/>
        <end position="289"/>
    </location>
</feature>
<reference evidence="6" key="1">
    <citation type="journal article" date="2019" name="Int. J. Syst. Evol. Microbiol.">
        <title>The Global Catalogue of Microorganisms (GCM) 10K type strain sequencing project: providing services to taxonomists for standard genome sequencing and annotation.</title>
        <authorList>
            <consortium name="The Broad Institute Genomics Platform"/>
            <consortium name="The Broad Institute Genome Sequencing Center for Infectious Disease"/>
            <person name="Wu L."/>
            <person name="Ma J."/>
        </authorList>
    </citation>
    <scope>NUCLEOTIDE SEQUENCE [LARGE SCALE GENOMIC DNA]</scope>
    <source>
        <strain evidence="6">CGMCC 1.18578</strain>
    </source>
</reference>
<accession>A0ABW0QZE7</accession>
<dbReference type="EMBL" id="JBHSNC010000027">
    <property type="protein sequence ID" value="MFC5529624.1"/>
    <property type="molecule type" value="Genomic_DNA"/>
</dbReference>
<evidence type="ECO:0000256" key="3">
    <source>
        <dbReference type="ARBA" id="ARBA00023163"/>
    </source>
</evidence>
<keyword evidence="3" id="KW-0804">Transcription</keyword>
<dbReference type="SUPFAM" id="SSF46689">
    <property type="entry name" value="Homeodomain-like"/>
    <property type="match status" value="2"/>
</dbReference>
<dbReference type="Pfam" id="PF12833">
    <property type="entry name" value="HTH_18"/>
    <property type="match status" value="1"/>
</dbReference>
<keyword evidence="2" id="KW-0238">DNA-binding</keyword>
<evidence type="ECO:0000256" key="1">
    <source>
        <dbReference type="ARBA" id="ARBA00023015"/>
    </source>
</evidence>
<dbReference type="Proteomes" id="UP001596108">
    <property type="component" value="Unassembled WGS sequence"/>
</dbReference>
<dbReference type="PANTHER" id="PTHR43280">
    <property type="entry name" value="ARAC-FAMILY TRANSCRIPTIONAL REGULATOR"/>
    <property type="match status" value="1"/>
</dbReference>
<dbReference type="PANTHER" id="PTHR43280:SF2">
    <property type="entry name" value="HTH-TYPE TRANSCRIPTIONAL REGULATOR EXSA"/>
    <property type="match status" value="1"/>
</dbReference>
<comment type="caution">
    <text evidence="5">The sequence shown here is derived from an EMBL/GenBank/DDBJ whole genome shotgun (WGS) entry which is preliminary data.</text>
</comment>
<evidence type="ECO:0000313" key="5">
    <source>
        <dbReference type="EMBL" id="MFC5529624.1"/>
    </source>
</evidence>
<evidence type="ECO:0000259" key="4">
    <source>
        <dbReference type="PROSITE" id="PS01124"/>
    </source>
</evidence>
<sequence>MNEGWMNGISPYVRGARRMKSSSLSGEWIDGDHVYTYIDQGKAEFILNGVKYDVQEGDVLLMHPLMPHIIKSASTVPLVQYIVHLDLYYDERRSILDRDSESNAGGKSWQTDNREMQLASIHPISHLPLPDRVELKRKFTVMEKELEHPSSGGILAIKSACLELLYLFFKNQTPTHMRKGSMTKGWPMLERAIRFMHDRYRDPQLNIGFISGHIGITANHLSYLFKTQLGVTFYNYLKHVRIEQAKFRIIEGRHNLTEIAEDIGFSSIHLFSRTFKRIVGVTPSEFAATQSDFHVQDRLWARQDMPQGYST</sequence>
<organism evidence="5 6">
    <name type="scientific">Cohnella yongneupensis</name>
    <dbReference type="NCBI Taxonomy" id="425006"/>
    <lineage>
        <taxon>Bacteria</taxon>
        <taxon>Bacillati</taxon>
        <taxon>Bacillota</taxon>
        <taxon>Bacilli</taxon>
        <taxon>Bacillales</taxon>
        <taxon>Paenibacillaceae</taxon>
        <taxon>Cohnella</taxon>
    </lineage>
</organism>
<protein>
    <submittedName>
        <fullName evidence="5">AraC family transcriptional regulator</fullName>
    </submittedName>
</protein>
<dbReference type="Gene3D" id="2.60.120.10">
    <property type="entry name" value="Jelly Rolls"/>
    <property type="match status" value="1"/>
</dbReference>
<dbReference type="InterPro" id="IPR020449">
    <property type="entry name" value="Tscrpt_reg_AraC-type_HTH"/>
</dbReference>
<dbReference type="InterPro" id="IPR014710">
    <property type="entry name" value="RmlC-like_jellyroll"/>
</dbReference>
<evidence type="ECO:0000313" key="6">
    <source>
        <dbReference type="Proteomes" id="UP001596108"/>
    </source>
</evidence>
<dbReference type="InterPro" id="IPR003313">
    <property type="entry name" value="AraC-bd"/>
</dbReference>
<proteinExistence type="predicted"/>
<keyword evidence="1" id="KW-0805">Transcription regulation</keyword>
<dbReference type="PROSITE" id="PS01124">
    <property type="entry name" value="HTH_ARAC_FAMILY_2"/>
    <property type="match status" value="1"/>
</dbReference>
<dbReference type="Pfam" id="PF02311">
    <property type="entry name" value="AraC_binding"/>
    <property type="match status" value="1"/>
</dbReference>
<dbReference type="InterPro" id="IPR037923">
    <property type="entry name" value="HTH-like"/>
</dbReference>
<dbReference type="InterPro" id="IPR009057">
    <property type="entry name" value="Homeodomain-like_sf"/>
</dbReference>
<dbReference type="SMART" id="SM00342">
    <property type="entry name" value="HTH_ARAC"/>
    <property type="match status" value="1"/>
</dbReference>
<dbReference type="InterPro" id="IPR018060">
    <property type="entry name" value="HTH_AraC"/>
</dbReference>
<dbReference type="SUPFAM" id="SSF51215">
    <property type="entry name" value="Regulatory protein AraC"/>
    <property type="match status" value="1"/>
</dbReference>
<dbReference type="RefSeq" id="WP_378111521.1">
    <property type="nucleotide sequence ID" value="NZ_JBHSNC010000027.1"/>
</dbReference>
<evidence type="ECO:0000256" key="2">
    <source>
        <dbReference type="ARBA" id="ARBA00023125"/>
    </source>
</evidence>